<protein>
    <submittedName>
        <fullName evidence="5">S9 family peptidase</fullName>
    </submittedName>
</protein>
<keyword evidence="1" id="KW-0378">Hydrolase</keyword>
<dbReference type="Proteomes" id="UP001139353">
    <property type="component" value="Unassembled WGS sequence"/>
</dbReference>
<dbReference type="InterPro" id="IPR001375">
    <property type="entry name" value="Peptidase_S9_cat"/>
</dbReference>
<feature type="compositionally biased region" description="Low complexity" evidence="2">
    <location>
        <begin position="662"/>
        <end position="673"/>
    </location>
</feature>
<dbReference type="RefSeq" id="WP_275680446.1">
    <property type="nucleotide sequence ID" value="NZ_JAJLJH010000001.1"/>
</dbReference>
<feature type="signal peptide" evidence="3">
    <location>
        <begin position="1"/>
        <end position="22"/>
    </location>
</feature>
<dbReference type="Gene3D" id="3.40.50.1820">
    <property type="entry name" value="alpha/beta hydrolase"/>
    <property type="match status" value="1"/>
</dbReference>
<dbReference type="Pfam" id="PF00326">
    <property type="entry name" value="Peptidase_S9"/>
    <property type="match status" value="1"/>
</dbReference>
<dbReference type="PANTHER" id="PTHR42776">
    <property type="entry name" value="SERINE PEPTIDASE S9 FAMILY MEMBER"/>
    <property type="match status" value="1"/>
</dbReference>
<dbReference type="InterPro" id="IPR029058">
    <property type="entry name" value="AB_hydrolase_fold"/>
</dbReference>
<evidence type="ECO:0000313" key="6">
    <source>
        <dbReference type="Proteomes" id="UP001139353"/>
    </source>
</evidence>
<name>A0A9X1YGI6_9BURK</name>
<keyword evidence="6" id="KW-1185">Reference proteome</keyword>
<keyword evidence="3" id="KW-0732">Signal</keyword>
<dbReference type="SUPFAM" id="SSF53474">
    <property type="entry name" value="alpha/beta-Hydrolases"/>
    <property type="match status" value="1"/>
</dbReference>
<evidence type="ECO:0000256" key="2">
    <source>
        <dbReference type="SAM" id="MobiDB-lite"/>
    </source>
</evidence>
<dbReference type="SUPFAM" id="SSF82171">
    <property type="entry name" value="DPP6 N-terminal domain-like"/>
    <property type="match status" value="1"/>
</dbReference>
<sequence>MSTILRSVALLALGAAAASANASEGADGRARELHAQKLTVSDPLLEPFLKPPTFTQMALSPDGKHAAGVAINPLGSNSAVIMIDTETAEARAIVQPRVWKVTGYQPYVRDPRAVRWLNNQQIAVNFTVPDAAIFGIDGKPGTDLMQGYLHPLRDAPGKPTDWHLVVREARGHRLAALNVRTNENVSYDLDLPDNLMDWATDATGQIRAARTIDTAFWSDTSTVTTWYRIDAKARWQKVDERSVLAETFRPVFVPDRPNRLVVQARNGGDRLAIWDYDVPGHTFGELLAGHESEDIVSLRFDNPEATELQSAVTDGLKRHTYWFDAHYAKIQAALDASLPDNVNVLQGGSRNHQLVFSYSDVDPGRWFALDATTMKMSLVATREPSIDPARMQPMQALRYPSFDGTSVPAYLTLPGKPAGPAPLIVLIHGGPQARDYWGFDPEVQIFAAHGYAVFQPQFRGSTGFGRHFEESGYGQWGLAMQDDITAGVHWLIAQKIADPQRICIVGASYGGYAALWGLAKTPDLYKCGVSVAGPSDLARILGDRSDMSRNAIVREIVRHQLGDSSKMAAEMEAVSPVKHADRIKAPLLLVYGKLDQRVPISHGRRMLDAMQDLHKDVQWIEFSDEGHGVRLAANRVVYYDAVFALLARTIGKGEPPFPPPVAQTATPPASAPQ</sequence>
<dbReference type="GO" id="GO:0004252">
    <property type="term" value="F:serine-type endopeptidase activity"/>
    <property type="evidence" value="ECO:0007669"/>
    <property type="project" value="TreeGrafter"/>
</dbReference>
<proteinExistence type="predicted"/>
<evidence type="ECO:0000256" key="1">
    <source>
        <dbReference type="ARBA" id="ARBA00022801"/>
    </source>
</evidence>
<gene>
    <name evidence="5" type="ORF">LPC04_01690</name>
</gene>
<evidence type="ECO:0000259" key="4">
    <source>
        <dbReference type="Pfam" id="PF00326"/>
    </source>
</evidence>
<comment type="caution">
    <text evidence="5">The sequence shown here is derived from an EMBL/GenBank/DDBJ whole genome shotgun (WGS) entry which is preliminary data.</text>
</comment>
<organism evidence="5 6">
    <name type="scientific">Scleromatobacter humisilvae</name>
    <dbReference type="NCBI Taxonomy" id="2897159"/>
    <lineage>
        <taxon>Bacteria</taxon>
        <taxon>Pseudomonadati</taxon>
        <taxon>Pseudomonadota</taxon>
        <taxon>Betaproteobacteria</taxon>
        <taxon>Burkholderiales</taxon>
        <taxon>Sphaerotilaceae</taxon>
        <taxon>Scleromatobacter</taxon>
    </lineage>
</organism>
<feature type="region of interest" description="Disordered" evidence="2">
    <location>
        <begin position="654"/>
        <end position="673"/>
    </location>
</feature>
<dbReference type="PANTHER" id="PTHR42776:SF27">
    <property type="entry name" value="DIPEPTIDYL PEPTIDASE FAMILY MEMBER 6"/>
    <property type="match status" value="1"/>
</dbReference>
<accession>A0A9X1YGI6</accession>
<evidence type="ECO:0000313" key="5">
    <source>
        <dbReference type="EMBL" id="MCK9684415.1"/>
    </source>
</evidence>
<feature type="chain" id="PRO_5040944684" evidence="3">
    <location>
        <begin position="23"/>
        <end position="673"/>
    </location>
</feature>
<dbReference type="AlphaFoldDB" id="A0A9X1YGI6"/>
<evidence type="ECO:0000256" key="3">
    <source>
        <dbReference type="SAM" id="SignalP"/>
    </source>
</evidence>
<dbReference type="EMBL" id="JAJLJH010000001">
    <property type="protein sequence ID" value="MCK9684415.1"/>
    <property type="molecule type" value="Genomic_DNA"/>
</dbReference>
<feature type="domain" description="Peptidase S9 prolyl oligopeptidase catalytic" evidence="4">
    <location>
        <begin position="437"/>
        <end position="652"/>
    </location>
</feature>
<dbReference type="GO" id="GO:0006508">
    <property type="term" value="P:proteolysis"/>
    <property type="evidence" value="ECO:0007669"/>
    <property type="project" value="InterPro"/>
</dbReference>
<reference evidence="5" key="1">
    <citation type="submission" date="2021-11" db="EMBL/GenBank/DDBJ databases">
        <title>BS-T2-15 a new species belonging to the Comamonadaceae family isolated from the soil of a French oak forest.</title>
        <authorList>
            <person name="Mieszkin S."/>
            <person name="Alain K."/>
        </authorList>
    </citation>
    <scope>NUCLEOTIDE SEQUENCE</scope>
    <source>
        <strain evidence="5">BS-T2-15</strain>
    </source>
</reference>